<evidence type="ECO:0000259" key="5">
    <source>
        <dbReference type="PROSITE" id="PS51891"/>
    </source>
</evidence>
<dbReference type="EMBL" id="AOSK01000043">
    <property type="protein sequence ID" value="EYD76506.1"/>
    <property type="molecule type" value="Genomic_DNA"/>
</dbReference>
<proteinExistence type="inferred from homology"/>
<dbReference type="RefSeq" id="WP_211262784.1">
    <property type="nucleotide sequence ID" value="NZ_KK088556.1"/>
</dbReference>
<dbReference type="GO" id="GO:0016846">
    <property type="term" value="F:carbon-sulfur lyase activity"/>
    <property type="evidence" value="ECO:0007669"/>
    <property type="project" value="InterPro"/>
</dbReference>
<dbReference type="SUPFAM" id="SSF51316">
    <property type="entry name" value="Mss4-like"/>
    <property type="match status" value="1"/>
</dbReference>
<keyword evidence="4" id="KW-0456">Lyase</keyword>
<evidence type="ECO:0000256" key="3">
    <source>
        <dbReference type="ARBA" id="ARBA00022833"/>
    </source>
</evidence>
<accession>A0A017HQ70</accession>
<dbReference type="PANTHER" id="PTHR33337">
    <property type="entry name" value="GFA DOMAIN-CONTAINING PROTEIN"/>
    <property type="match status" value="1"/>
</dbReference>
<evidence type="ECO:0000256" key="2">
    <source>
        <dbReference type="ARBA" id="ARBA00022723"/>
    </source>
</evidence>
<dbReference type="Proteomes" id="UP000019666">
    <property type="component" value="Unassembled WGS sequence"/>
</dbReference>
<keyword evidence="7" id="KW-1185">Reference proteome</keyword>
<dbReference type="STRING" id="442562.Rumeso_01927"/>
<dbReference type="Gene3D" id="3.90.1590.10">
    <property type="entry name" value="glutathione-dependent formaldehyde- activating enzyme (gfa)"/>
    <property type="match status" value="1"/>
</dbReference>
<gene>
    <name evidence="6" type="ORF">Rumeso_01927</name>
</gene>
<dbReference type="InterPro" id="IPR006913">
    <property type="entry name" value="CENP-V/GFA"/>
</dbReference>
<evidence type="ECO:0000256" key="1">
    <source>
        <dbReference type="ARBA" id="ARBA00005495"/>
    </source>
</evidence>
<dbReference type="AlphaFoldDB" id="A0A017HQ70"/>
<comment type="similarity">
    <text evidence="1">Belongs to the Gfa family.</text>
</comment>
<name>A0A017HQ70_9RHOB</name>
<evidence type="ECO:0000313" key="7">
    <source>
        <dbReference type="Proteomes" id="UP000019666"/>
    </source>
</evidence>
<keyword evidence="2" id="KW-0479">Metal-binding</keyword>
<dbReference type="PROSITE" id="PS51891">
    <property type="entry name" value="CENP_V_GFA"/>
    <property type="match status" value="1"/>
</dbReference>
<dbReference type="GO" id="GO:0046872">
    <property type="term" value="F:metal ion binding"/>
    <property type="evidence" value="ECO:0007669"/>
    <property type="project" value="UniProtKB-KW"/>
</dbReference>
<comment type="caution">
    <text evidence="6">The sequence shown here is derived from an EMBL/GenBank/DDBJ whole genome shotgun (WGS) entry which is preliminary data.</text>
</comment>
<sequence length="150" mass="16454">MAVAAKLSVHVGEGGDAMRIDGACHCGTIRFEAEVEEGEVHLCHCTDCQSLTGTAFRTSVPARRGTLRFTAGEPKVYVKTAANGRHLAQHFCSTCGSPLMVRYEDDPDGWSLRWGAIRQRDALQPSLSIWLHSAAPWLDRIPDLPGHDRD</sequence>
<organism evidence="6 7">
    <name type="scientific">Rubellimicrobium mesophilum DSM 19309</name>
    <dbReference type="NCBI Taxonomy" id="442562"/>
    <lineage>
        <taxon>Bacteria</taxon>
        <taxon>Pseudomonadati</taxon>
        <taxon>Pseudomonadota</taxon>
        <taxon>Alphaproteobacteria</taxon>
        <taxon>Rhodobacterales</taxon>
        <taxon>Roseobacteraceae</taxon>
        <taxon>Rubellimicrobium</taxon>
    </lineage>
</organism>
<dbReference type="PANTHER" id="PTHR33337:SF40">
    <property type="entry name" value="CENP-V_GFA DOMAIN-CONTAINING PROTEIN-RELATED"/>
    <property type="match status" value="1"/>
</dbReference>
<dbReference type="HOGENOM" id="CLU_055491_3_2_5"/>
<evidence type="ECO:0000313" key="6">
    <source>
        <dbReference type="EMBL" id="EYD76506.1"/>
    </source>
</evidence>
<protein>
    <submittedName>
        <fullName evidence="6">Gfa-like protein</fullName>
    </submittedName>
</protein>
<dbReference type="InterPro" id="IPR011057">
    <property type="entry name" value="Mss4-like_sf"/>
</dbReference>
<evidence type="ECO:0000256" key="4">
    <source>
        <dbReference type="ARBA" id="ARBA00023239"/>
    </source>
</evidence>
<keyword evidence="3" id="KW-0862">Zinc</keyword>
<feature type="domain" description="CENP-V/GFA" evidence="5">
    <location>
        <begin position="20"/>
        <end position="138"/>
    </location>
</feature>
<reference evidence="6 7" key="1">
    <citation type="submission" date="2013-02" db="EMBL/GenBank/DDBJ databases">
        <authorList>
            <person name="Fiebig A."/>
            <person name="Goeker M."/>
            <person name="Klenk H.-P.P."/>
        </authorList>
    </citation>
    <scope>NUCLEOTIDE SEQUENCE [LARGE SCALE GENOMIC DNA]</scope>
    <source>
        <strain evidence="6 7">DSM 19309</strain>
    </source>
</reference>
<dbReference type="Pfam" id="PF04828">
    <property type="entry name" value="GFA"/>
    <property type="match status" value="1"/>
</dbReference>